<evidence type="ECO:0000313" key="2">
    <source>
        <dbReference type="Proteomes" id="UP000789525"/>
    </source>
</evidence>
<dbReference type="Proteomes" id="UP000789525">
    <property type="component" value="Unassembled WGS sequence"/>
</dbReference>
<proteinExistence type="predicted"/>
<comment type="caution">
    <text evidence="1">The sequence shown here is derived from an EMBL/GenBank/DDBJ whole genome shotgun (WGS) entry which is preliminary data.</text>
</comment>
<dbReference type="EMBL" id="CAJVPT010000307">
    <property type="protein sequence ID" value="CAG8442536.1"/>
    <property type="molecule type" value="Genomic_DNA"/>
</dbReference>
<accession>A0ACA9JYK5</accession>
<evidence type="ECO:0000313" key="1">
    <source>
        <dbReference type="EMBL" id="CAG8442536.1"/>
    </source>
</evidence>
<organism evidence="1 2">
    <name type="scientific">Acaulospora colombiana</name>
    <dbReference type="NCBI Taxonomy" id="27376"/>
    <lineage>
        <taxon>Eukaryota</taxon>
        <taxon>Fungi</taxon>
        <taxon>Fungi incertae sedis</taxon>
        <taxon>Mucoromycota</taxon>
        <taxon>Glomeromycotina</taxon>
        <taxon>Glomeromycetes</taxon>
        <taxon>Diversisporales</taxon>
        <taxon>Acaulosporaceae</taxon>
        <taxon>Acaulospora</taxon>
    </lineage>
</organism>
<keyword evidence="2" id="KW-1185">Reference proteome</keyword>
<gene>
    <name evidence="1" type="ORF">ACOLOM_LOCUS325</name>
</gene>
<sequence>MDLNNFSSSYYYTQEAMQQANITQHWVIDGLIKSVTAALTPTQVALIADLANALSKIRSSSETRLSSSTESDDDYVGENSRVNNSQGFGSRTFDNFGYKNQSPVEGSNYRRMSQQLQDDNFYRMDNHVFQNSNTSTNASYPYKSSSRPYYRSSIPNQTPTATTPTAAASTGSSTPIINFKLDVSMVELFFLYQDPPPNLVLDHQFFFNRTKENINVDHLKIDVHKLMCRIQKWEPDSLVEIRRRSSSSSTGSYSSTHQKNSEADESLRVIMDLTVSDFAILEWLKDPSTDTKSKMGFSKPGYTLPSFDSYTQLLGFDPGLVNSYDLDESDFPVIKNTDKNQGSRASSFRRIGKYGPRRSYNGNEMVKDVIRIKLEIGSVANEVDRLERYMNIFSMEANEKDSFSEENTTKQSYNGQESSQLIIDDLDTQRLHENTALQKFRLRINCDIIRLWIHCPDMSNAQNIMDKYSIHSSLLIADLIHIHVAVGDISQNESSRSANFGVQQHESYTNDLDLQQNKIRVECGGINVFVKESNGEERANWPAENEEEEILMFKQRTIESSLFVIHCNLPLIRARMTKSSFDTLQILLNDLSIWQPKRNSAASENFAPPPPPINYSRGYTNKAHQDTLYGLNYSELINSRVLPLRPSLASVVIAMISVEFVILCENEKEDGQAQYVHSYQLHMQDFRFFAVVKHEGIDDTYMILDNDQFSFSDVSGREKLPILCRTLSKSIKAKNNRPMLSVIMHISLDADLNMKETNLALSVNGVSLKYSQDPQWIEDVLGFLREPDMNSYLDLPAQFTKLFVTVNDSSIDFKPDEFNGRVVAVFDSLKASSNIIPDSPMFAAKLIVQNLDLMLIDDIKTLNDRVTNRSNSVPLSVKKYWKSVGLVKAAAIDFAEINLRANKGDIYPHLELELTNEKLTIETCADTFQTIINLINQLTPKTEHPDSGAGKRVPHITTVGKNLSEEDLVETVYPDMLASLDEEAFVRPRSEKSKSKVSSGIPNSNLEFVEEFFSLENGKNVAHDSDSCFFEHAVVDDFNDEDFMEEQQLYAVPTPSVTQKNIKISEVVSRDDTFYDGYDWERTRNEVFTSLAYSKVQSKTLANSTTGSAGPSNDLNVPSDTEATNQFERLLFIGSPFRNPDYDGSSQPTSESDYLGDDQSDTASQVSSRVDSENTSVRDGKRPEQGRRTPSKLCRSRSSKLEIKLEKVNLEFDMFPKDNLIAFRLLLLIRDLEILDHIKSSAWRKFLTHMRPDNDTNPRESKSNMIRVDLQSVRPLPSDPVEEFRLKAKLLPLRFYVDQDALNFIIGFFSYQDPSVNSPKTEDDTYFQHFEIQPIVMKLDYKPKHLDYSNLKEGNFVELMNLFHLEAAEMTLRGVKLTGVKGISRLLEDLGAAWLPHIKSTQMPNVISGVAPIRSLVNIGSGVADLILLPIEQYKKDGRIIRGLQKGTQSFAKATTMEAIKFGTKLAVGTQTLLEHAEEILSVNGDDSNLSAAGDEEGFESEEDNGKESISKYADQPADLNEAIEVAYKSLRQNFGTAAHTIFAVPMKVYEKTGTQGSVKAVIRAVPIAVLKPMIGASEAVSKGLLGLQNTIDPNKKLQMEDKYKKR</sequence>
<name>A0ACA9JYK5_9GLOM</name>
<reference evidence="1" key="1">
    <citation type="submission" date="2021-06" db="EMBL/GenBank/DDBJ databases">
        <authorList>
            <person name="Kallberg Y."/>
            <person name="Tangrot J."/>
            <person name="Rosling A."/>
        </authorList>
    </citation>
    <scope>NUCLEOTIDE SEQUENCE</scope>
    <source>
        <strain evidence="1">CL356</strain>
    </source>
</reference>
<protein>
    <submittedName>
        <fullName evidence="1">10645_t:CDS:1</fullName>
    </submittedName>
</protein>